<gene>
    <name evidence="2" type="ORF">NDU88_001518</name>
</gene>
<accession>A0AAV7KPP0</accession>
<sequence length="124" mass="13173">MPNSGPPSSPHPENSARPEKRATVGPATFDTGCGFPRGPAGRRRDLPRGPAGKTPRPAAAQQDTAVRHLGRMPEKGSVGSNRSSRQMAERVRGAEGCLDQNISWYVPGTGGNREKMPSGEEREG</sequence>
<dbReference type="Proteomes" id="UP001066276">
    <property type="component" value="Chromosome 12"/>
</dbReference>
<feature type="compositionally biased region" description="Basic and acidic residues" evidence="1">
    <location>
        <begin position="112"/>
        <end position="124"/>
    </location>
</feature>
<dbReference type="EMBL" id="JANPWB010000016">
    <property type="protein sequence ID" value="KAJ1081336.1"/>
    <property type="molecule type" value="Genomic_DNA"/>
</dbReference>
<evidence type="ECO:0000313" key="3">
    <source>
        <dbReference type="Proteomes" id="UP001066276"/>
    </source>
</evidence>
<evidence type="ECO:0000256" key="1">
    <source>
        <dbReference type="SAM" id="MobiDB-lite"/>
    </source>
</evidence>
<reference evidence="2" key="1">
    <citation type="journal article" date="2022" name="bioRxiv">
        <title>Sequencing and chromosome-scale assembly of the giantPleurodeles waltlgenome.</title>
        <authorList>
            <person name="Brown T."/>
            <person name="Elewa A."/>
            <person name="Iarovenko S."/>
            <person name="Subramanian E."/>
            <person name="Araus A.J."/>
            <person name="Petzold A."/>
            <person name="Susuki M."/>
            <person name="Suzuki K.-i.T."/>
            <person name="Hayashi T."/>
            <person name="Toyoda A."/>
            <person name="Oliveira C."/>
            <person name="Osipova E."/>
            <person name="Leigh N.D."/>
            <person name="Simon A."/>
            <person name="Yun M.H."/>
        </authorList>
    </citation>
    <scope>NUCLEOTIDE SEQUENCE</scope>
    <source>
        <strain evidence="2">20211129_DDA</strain>
        <tissue evidence="2">Liver</tissue>
    </source>
</reference>
<dbReference type="AlphaFoldDB" id="A0AAV7KPP0"/>
<proteinExistence type="predicted"/>
<feature type="compositionally biased region" description="Pro residues" evidence="1">
    <location>
        <begin position="1"/>
        <end position="10"/>
    </location>
</feature>
<keyword evidence="3" id="KW-1185">Reference proteome</keyword>
<evidence type="ECO:0000313" key="2">
    <source>
        <dbReference type="EMBL" id="KAJ1081336.1"/>
    </source>
</evidence>
<comment type="caution">
    <text evidence="2">The sequence shown here is derived from an EMBL/GenBank/DDBJ whole genome shotgun (WGS) entry which is preliminary data.</text>
</comment>
<name>A0AAV7KPP0_PLEWA</name>
<organism evidence="2 3">
    <name type="scientific">Pleurodeles waltl</name>
    <name type="common">Iberian ribbed newt</name>
    <dbReference type="NCBI Taxonomy" id="8319"/>
    <lineage>
        <taxon>Eukaryota</taxon>
        <taxon>Metazoa</taxon>
        <taxon>Chordata</taxon>
        <taxon>Craniata</taxon>
        <taxon>Vertebrata</taxon>
        <taxon>Euteleostomi</taxon>
        <taxon>Amphibia</taxon>
        <taxon>Batrachia</taxon>
        <taxon>Caudata</taxon>
        <taxon>Salamandroidea</taxon>
        <taxon>Salamandridae</taxon>
        <taxon>Pleurodelinae</taxon>
        <taxon>Pleurodeles</taxon>
    </lineage>
</organism>
<protein>
    <submittedName>
        <fullName evidence="2">Uncharacterized protein</fullName>
    </submittedName>
</protein>
<feature type="region of interest" description="Disordered" evidence="1">
    <location>
        <begin position="1"/>
        <end position="124"/>
    </location>
</feature>